<dbReference type="AlphaFoldDB" id="A0A7W6C4I8"/>
<name>A0A7W6C4I8_9HYPH</name>
<protein>
    <submittedName>
        <fullName evidence="1">Zn-dependent peptidase ImmA (M78 family)</fullName>
    </submittedName>
</protein>
<dbReference type="Proteomes" id="UP000565286">
    <property type="component" value="Unassembled WGS sequence"/>
</dbReference>
<comment type="caution">
    <text evidence="1">The sequence shown here is derived from an EMBL/GenBank/DDBJ whole genome shotgun (WGS) entry which is preliminary data.</text>
</comment>
<gene>
    <name evidence="1" type="ORF">GGQ73_000591</name>
</gene>
<proteinExistence type="predicted"/>
<evidence type="ECO:0000313" key="1">
    <source>
        <dbReference type="EMBL" id="MBB3944666.1"/>
    </source>
</evidence>
<evidence type="ECO:0000313" key="2">
    <source>
        <dbReference type="Proteomes" id="UP000565286"/>
    </source>
</evidence>
<accession>A0A7W6C4I8</accession>
<organism evidence="1 2">
    <name type="scientific">Rhizobium skierniewicense</name>
    <dbReference type="NCBI Taxonomy" id="984260"/>
    <lineage>
        <taxon>Bacteria</taxon>
        <taxon>Pseudomonadati</taxon>
        <taxon>Pseudomonadota</taxon>
        <taxon>Alphaproteobacteria</taxon>
        <taxon>Hyphomicrobiales</taxon>
        <taxon>Rhizobiaceae</taxon>
        <taxon>Rhizobium/Agrobacterium group</taxon>
        <taxon>Rhizobium</taxon>
    </lineage>
</organism>
<dbReference type="EMBL" id="JACIDV010000002">
    <property type="protein sequence ID" value="MBB3944666.1"/>
    <property type="molecule type" value="Genomic_DNA"/>
</dbReference>
<dbReference type="RefSeq" id="WP_183893840.1">
    <property type="nucleotide sequence ID" value="NZ_JACIDV010000002.1"/>
</dbReference>
<reference evidence="1 2" key="1">
    <citation type="submission" date="2020-08" db="EMBL/GenBank/DDBJ databases">
        <title>Genomic Encyclopedia of Type Strains, Phase IV (KMG-IV): sequencing the most valuable type-strain genomes for metagenomic binning, comparative biology and taxonomic classification.</title>
        <authorList>
            <person name="Goeker M."/>
        </authorList>
    </citation>
    <scope>NUCLEOTIDE SEQUENCE [LARGE SCALE GENOMIC DNA]</scope>
    <source>
        <strain evidence="1 2">DSM 26438</strain>
    </source>
</reference>
<keyword evidence="2" id="KW-1185">Reference proteome</keyword>
<sequence length="203" mass="23335">MIISGDKAHEAFKKIHHVREEYATYVNGANLNCISVEDLYSVVSTMYEIKITKKGVTFEGNFLRGLMERYAKEVIIRVRMNQTDDWLRFTAVKELCHVIIDEREDWSVDGVRTIEDLLIEYFANIGDVAKGVSQSEMLAEIAALELLYPYECREHDIARLAKKETSLIKIASYHRVPTAMISRALDSYYHVSVAGPIWKQIVE</sequence>